<proteinExistence type="predicted"/>
<name>A0A0A1T952_9HYPO</name>
<organism evidence="1 2">
    <name type="scientific">[Torrubiella] hemipterigena</name>
    <dbReference type="NCBI Taxonomy" id="1531966"/>
    <lineage>
        <taxon>Eukaryota</taxon>
        <taxon>Fungi</taxon>
        <taxon>Dikarya</taxon>
        <taxon>Ascomycota</taxon>
        <taxon>Pezizomycotina</taxon>
        <taxon>Sordariomycetes</taxon>
        <taxon>Hypocreomycetidae</taxon>
        <taxon>Hypocreales</taxon>
        <taxon>Clavicipitaceae</taxon>
        <taxon>Clavicipitaceae incertae sedis</taxon>
        <taxon>'Torrubiella' clade</taxon>
    </lineage>
</organism>
<gene>
    <name evidence="1" type="ORF">VHEMI02859</name>
</gene>
<keyword evidence="2" id="KW-1185">Reference proteome</keyword>
<protein>
    <submittedName>
        <fullName evidence="1">Uncharacterized protein</fullName>
    </submittedName>
</protein>
<dbReference type="HOGENOM" id="CLU_2759594_0_0_1"/>
<sequence>MRRSLRLAVQADSATRPLALSNYRKGMRQSRRDTEYKPCDYHSASPVENFLGEEQNTIRVSFAVTYIDAV</sequence>
<accession>A0A0A1T952</accession>
<evidence type="ECO:0000313" key="1">
    <source>
        <dbReference type="EMBL" id="CEJ82812.1"/>
    </source>
</evidence>
<dbReference type="EMBL" id="CDHN01000001">
    <property type="protein sequence ID" value="CEJ82812.1"/>
    <property type="molecule type" value="Genomic_DNA"/>
</dbReference>
<reference evidence="1 2" key="1">
    <citation type="journal article" date="2015" name="Genome Announc.">
        <title>Draft Genome Sequence and Gene Annotation of the Entomopathogenic Fungus Verticillium hemipterigenum.</title>
        <authorList>
            <person name="Horn F."/>
            <person name="Habel A."/>
            <person name="Scharf D.H."/>
            <person name="Dworschak J."/>
            <person name="Brakhage A.A."/>
            <person name="Guthke R."/>
            <person name="Hertweck C."/>
            <person name="Linde J."/>
        </authorList>
    </citation>
    <scope>NUCLEOTIDE SEQUENCE [LARGE SCALE GENOMIC DNA]</scope>
</reference>
<dbReference type="Proteomes" id="UP000039046">
    <property type="component" value="Unassembled WGS sequence"/>
</dbReference>
<evidence type="ECO:0000313" key="2">
    <source>
        <dbReference type="Proteomes" id="UP000039046"/>
    </source>
</evidence>
<dbReference type="AlphaFoldDB" id="A0A0A1T952"/>